<dbReference type="CDD" id="cd05379">
    <property type="entry name" value="CAP_bacterial"/>
    <property type="match status" value="1"/>
</dbReference>
<dbReference type="Gene3D" id="2.150.10.10">
    <property type="entry name" value="Serralysin-like metalloprotease, C-terminal"/>
    <property type="match status" value="3"/>
</dbReference>
<evidence type="ECO:0000256" key="3">
    <source>
        <dbReference type="SAM" id="MobiDB-lite"/>
    </source>
</evidence>
<dbReference type="RefSeq" id="WP_177174660.1">
    <property type="nucleotide sequence ID" value="NZ_FOCI01000018.1"/>
</dbReference>
<dbReference type="InterPro" id="IPR011049">
    <property type="entry name" value="Serralysin-like_metalloprot_C"/>
</dbReference>
<keyword evidence="2" id="KW-0964">Secreted</keyword>
<name>A0A1H8GWK7_9RHOB</name>
<dbReference type="GO" id="GO:0005576">
    <property type="term" value="C:extracellular region"/>
    <property type="evidence" value="ECO:0007669"/>
    <property type="project" value="UniProtKB-SubCell"/>
</dbReference>
<keyword evidence="6" id="KW-1185">Reference proteome</keyword>
<dbReference type="Proteomes" id="UP000199585">
    <property type="component" value="Unassembled WGS sequence"/>
</dbReference>
<dbReference type="InterPro" id="IPR018511">
    <property type="entry name" value="Hemolysin-typ_Ca-bd_CS"/>
</dbReference>
<gene>
    <name evidence="5" type="ORF">SAMN04488003_11813</name>
</gene>
<sequence length="525" mass="54614">MTLTAGEQYLLELINRARLDPAAEAARYRVGLNDGLASGTIDTKAKQVLAPDADLEQAADAHSRWMLDADTFSHTGQGGSNAGARMQGAGYRFEGSWGWRENLAWIGSTGKVDMAAAIEDHHEGLYRSSGHRVNTFAAAMEQIGIGQVAGSFTHGGKTYNSSMLTEKFAMSGSKSHVTGVAYRDSDRDNFYSIGEGQRDVWVRSGSTRDTTEAAGGYGIAVNPDDAVAVAVGRGGTTLAQVMVDLTDGNVKLDVVTQRDGALRLDLSGDTRLVSGVASARLLGVGDLELHGSAAGNTLTGNAGRNRMDGGGGNDRMFGGSAADKLWGNTGNDKLWGDSGNDALSGGSGNDALAGGSGNDMLWGGSGSDDLYGGSGNDRLYGDSDNDRIWGSSGNDNLYGGSGNDRLYGDSDNDRIWGSSGDDQLFGGSGNDRLNGESGNDRLWGGTGSDLFVFTAGRDLVVDFQNNVDTIGIARSLGGGDMTVNRAMALGEIVKGDAVFDFGGGHVLTVENVNSLSLLANDLIIV</sequence>
<organism evidence="5 6">
    <name type="scientific">Loktanella fryxellensis</name>
    <dbReference type="NCBI Taxonomy" id="245187"/>
    <lineage>
        <taxon>Bacteria</taxon>
        <taxon>Pseudomonadati</taxon>
        <taxon>Pseudomonadota</taxon>
        <taxon>Alphaproteobacteria</taxon>
        <taxon>Rhodobacterales</taxon>
        <taxon>Roseobacteraceae</taxon>
        <taxon>Loktanella</taxon>
    </lineage>
</organism>
<evidence type="ECO:0000313" key="5">
    <source>
        <dbReference type="EMBL" id="SEN47847.1"/>
    </source>
</evidence>
<dbReference type="SUPFAM" id="SSF51120">
    <property type="entry name" value="beta-Roll"/>
    <property type="match status" value="2"/>
</dbReference>
<comment type="subcellular location">
    <subcellularLocation>
        <location evidence="1">Secreted</location>
    </subcellularLocation>
</comment>
<dbReference type="InterPro" id="IPR001343">
    <property type="entry name" value="Hemolysn_Ca-bd"/>
</dbReference>
<accession>A0A1H8GWK7</accession>
<evidence type="ECO:0000259" key="4">
    <source>
        <dbReference type="Pfam" id="PF00188"/>
    </source>
</evidence>
<dbReference type="InterPro" id="IPR014044">
    <property type="entry name" value="CAP_dom"/>
</dbReference>
<dbReference type="EMBL" id="FOCI01000018">
    <property type="protein sequence ID" value="SEN47847.1"/>
    <property type="molecule type" value="Genomic_DNA"/>
</dbReference>
<dbReference type="PRINTS" id="PR00313">
    <property type="entry name" value="CABNDNGRPT"/>
</dbReference>
<dbReference type="InterPro" id="IPR050557">
    <property type="entry name" value="RTX_toxin/Mannuronan_C5-epim"/>
</dbReference>
<dbReference type="InterPro" id="IPR035940">
    <property type="entry name" value="CAP_sf"/>
</dbReference>
<reference evidence="5 6" key="1">
    <citation type="submission" date="2016-10" db="EMBL/GenBank/DDBJ databases">
        <authorList>
            <person name="de Groot N.N."/>
        </authorList>
    </citation>
    <scope>NUCLEOTIDE SEQUENCE [LARGE SCALE GENOMIC DNA]</scope>
    <source>
        <strain evidence="5 6">DSM 16213</strain>
    </source>
</reference>
<dbReference type="AlphaFoldDB" id="A0A1H8GWK7"/>
<dbReference type="PROSITE" id="PS00330">
    <property type="entry name" value="HEMOLYSIN_CALCIUM"/>
    <property type="match status" value="5"/>
</dbReference>
<feature type="domain" description="SCP" evidence="4">
    <location>
        <begin position="11"/>
        <end position="146"/>
    </location>
</feature>
<proteinExistence type="predicted"/>
<dbReference type="GO" id="GO:0005509">
    <property type="term" value="F:calcium ion binding"/>
    <property type="evidence" value="ECO:0007669"/>
    <property type="project" value="InterPro"/>
</dbReference>
<dbReference type="SUPFAM" id="SSF55797">
    <property type="entry name" value="PR-1-like"/>
    <property type="match status" value="1"/>
</dbReference>
<dbReference type="Pfam" id="PF00188">
    <property type="entry name" value="CAP"/>
    <property type="match status" value="1"/>
</dbReference>
<protein>
    <submittedName>
        <fullName evidence="5">Hemolysin-type calcium-binding repeat-containing protein</fullName>
    </submittedName>
</protein>
<evidence type="ECO:0000256" key="1">
    <source>
        <dbReference type="ARBA" id="ARBA00004613"/>
    </source>
</evidence>
<dbReference type="Gene3D" id="3.40.33.10">
    <property type="entry name" value="CAP"/>
    <property type="match status" value="1"/>
</dbReference>
<evidence type="ECO:0000313" key="6">
    <source>
        <dbReference type="Proteomes" id="UP000199585"/>
    </source>
</evidence>
<evidence type="ECO:0000256" key="2">
    <source>
        <dbReference type="ARBA" id="ARBA00022525"/>
    </source>
</evidence>
<dbReference type="PANTHER" id="PTHR38340">
    <property type="entry name" value="S-LAYER PROTEIN"/>
    <property type="match status" value="1"/>
</dbReference>
<dbReference type="Pfam" id="PF00353">
    <property type="entry name" value="HemolysinCabind"/>
    <property type="match status" value="3"/>
</dbReference>
<feature type="region of interest" description="Disordered" evidence="3">
    <location>
        <begin position="293"/>
        <end position="314"/>
    </location>
</feature>
<dbReference type="PANTHER" id="PTHR38340:SF1">
    <property type="entry name" value="S-LAYER PROTEIN"/>
    <property type="match status" value="1"/>
</dbReference>
<dbReference type="STRING" id="245187.SAMN04488003_11813"/>